<keyword evidence="12" id="KW-1185">Reference proteome</keyword>
<reference evidence="11 12" key="1">
    <citation type="submission" date="2017-05" db="EMBL/GenBank/DDBJ databases">
        <authorList>
            <person name="Varghese N."/>
            <person name="Submissions S."/>
        </authorList>
    </citation>
    <scope>NUCLEOTIDE SEQUENCE [LARGE SCALE GENOMIC DNA]</scope>
    <source>
        <strain evidence="11 12">DSM 27040</strain>
    </source>
</reference>
<dbReference type="CDD" id="cd04238">
    <property type="entry name" value="AAK_NAGK-like"/>
    <property type="match status" value="1"/>
</dbReference>
<dbReference type="HAMAP" id="MF_00082">
    <property type="entry name" value="ArgB"/>
    <property type="match status" value="1"/>
</dbReference>
<dbReference type="UniPathway" id="UPA00068">
    <property type="reaction ID" value="UER00107"/>
</dbReference>
<evidence type="ECO:0000256" key="4">
    <source>
        <dbReference type="ARBA" id="ARBA00022679"/>
    </source>
</evidence>
<keyword evidence="7 9" id="KW-0067">ATP-binding</keyword>
<dbReference type="Gene3D" id="3.40.1160.10">
    <property type="entry name" value="Acetylglutamate kinase-like"/>
    <property type="match status" value="1"/>
</dbReference>
<evidence type="ECO:0000259" key="10">
    <source>
        <dbReference type="Pfam" id="PF00696"/>
    </source>
</evidence>
<feature type="binding site" evidence="9">
    <location>
        <position position="62"/>
    </location>
    <ligand>
        <name>substrate</name>
    </ligand>
</feature>
<dbReference type="PANTHER" id="PTHR23342:SF0">
    <property type="entry name" value="N-ACETYLGLUTAMATE SYNTHASE, MITOCHONDRIAL"/>
    <property type="match status" value="1"/>
</dbReference>
<protein>
    <recommendedName>
        <fullName evidence="9">Acetylglutamate kinase</fullName>
        <ecNumber evidence="9">2.7.2.8</ecNumber>
    </recommendedName>
    <alternativeName>
        <fullName evidence="9">N-acetyl-L-glutamate 5-phosphotransferase</fullName>
    </alternativeName>
    <alternativeName>
        <fullName evidence="9">NAG kinase</fullName>
        <shortName evidence="9">NAGK</shortName>
    </alternativeName>
</protein>
<gene>
    <name evidence="9" type="primary">argB</name>
    <name evidence="11" type="ORF">SAMN06265379_102301</name>
</gene>
<keyword evidence="3 9" id="KW-0028">Amino-acid biosynthesis</keyword>
<sequence length="258" mass="27702">MQQLSIIKVGGKVVETPESLQQLLNDFVALPGLKVLVHGGGRSATKVAEQLGIETKMVEGRRITDMETLKVVTMVYAGLVNKNIVASLQAKGANAIGLTGADLNLIKAIKRPVKNIDYGYVGDVESVQVEELMELLNKKVVPVIAPLTHDGLGNMLNTNADTMASALAGALAKHYRVNLVYCFEKRGVLSNPNDDDALIDKLSHPLFKQYQQSGVIAEGMIPKLDNGFNALNKGVEKVIITNTEGLKQGFNAGTVLVL</sequence>
<name>A0A521C3D8_SACCC</name>
<feature type="binding site" evidence="9">
    <location>
        <position position="157"/>
    </location>
    <ligand>
        <name>substrate</name>
    </ligand>
</feature>
<feature type="domain" description="Aspartate/glutamate/uridylate kinase" evidence="10">
    <location>
        <begin position="5"/>
        <end position="242"/>
    </location>
</feature>
<dbReference type="EC" id="2.7.2.8" evidence="9"/>
<evidence type="ECO:0000256" key="8">
    <source>
        <dbReference type="ARBA" id="ARBA00048141"/>
    </source>
</evidence>
<evidence type="ECO:0000256" key="6">
    <source>
        <dbReference type="ARBA" id="ARBA00022777"/>
    </source>
</evidence>
<dbReference type="SUPFAM" id="SSF53633">
    <property type="entry name" value="Carbamate kinase-like"/>
    <property type="match status" value="1"/>
</dbReference>
<keyword evidence="4 9" id="KW-0808">Transferase</keyword>
<dbReference type="OrthoDB" id="9803155at2"/>
<dbReference type="InterPro" id="IPR001048">
    <property type="entry name" value="Asp/Glu/Uridylate_kinase"/>
</dbReference>
<dbReference type="EMBL" id="FXTB01000002">
    <property type="protein sequence ID" value="SMO53250.1"/>
    <property type="molecule type" value="Genomic_DNA"/>
</dbReference>
<keyword evidence="9" id="KW-0963">Cytoplasm</keyword>
<evidence type="ECO:0000256" key="7">
    <source>
        <dbReference type="ARBA" id="ARBA00022840"/>
    </source>
</evidence>
<proteinExistence type="inferred from homology"/>
<accession>A0A521C3D8</accession>
<feature type="site" description="Transition state stabilizer" evidence="9">
    <location>
        <position position="8"/>
    </location>
</feature>
<comment type="function">
    <text evidence="9">Catalyzes the ATP-dependent phosphorylation of N-acetyl-L-glutamate.</text>
</comment>
<evidence type="ECO:0000313" key="11">
    <source>
        <dbReference type="EMBL" id="SMO53250.1"/>
    </source>
</evidence>
<dbReference type="RefSeq" id="WP_142532597.1">
    <property type="nucleotide sequence ID" value="NZ_FXTB01000002.1"/>
</dbReference>
<dbReference type="Proteomes" id="UP000319040">
    <property type="component" value="Unassembled WGS sequence"/>
</dbReference>
<evidence type="ECO:0000256" key="3">
    <source>
        <dbReference type="ARBA" id="ARBA00022605"/>
    </source>
</evidence>
<dbReference type="GO" id="GO:0003991">
    <property type="term" value="F:acetylglutamate kinase activity"/>
    <property type="evidence" value="ECO:0007669"/>
    <property type="project" value="UniProtKB-UniRule"/>
</dbReference>
<organism evidence="11 12">
    <name type="scientific">Saccharicrinis carchari</name>
    <dbReference type="NCBI Taxonomy" id="1168039"/>
    <lineage>
        <taxon>Bacteria</taxon>
        <taxon>Pseudomonadati</taxon>
        <taxon>Bacteroidota</taxon>
        <taxon>Bacteroidia</taxon>
        <taxon>Marinilabiliales</taxon>
        <taxon>Marinilabiliaceae</taxon>
        <taxon>Saccharicrinis</taxon>
    </lineage>
</organism>
<evidence type="ECO:0000256" key="1">
    <source>
        <dbReference type="ARBA" id="ARBA00004828"/>
    </source>
</evidence>
<comment type="catalytic activity">
    <reaction evidence="8 9">
        <text>N-acetyl-L-glutamate + ATP = N-acetyl-L-glutamyl 5-phosphate + ADP</text>
        <dbReference type="Rhea" id="RHEA:14629"/>
        <dbReference type="ChEBI" id="CHEBI:30616"/>
        <dbReference type="ChEBI" id="CHEBI:44337"/>
        <dbReference type="ChEBI" id="CHEBI:57936"/>
        <dbReference type="ChEBI" id="CHEBI:456216"/>
        <dbReference type="EC" id="2.7.2.8"/>
    </reaction>
</comment>
<dbReference type="GO" id="GO:0005524">
    <property type="term" value="F:ATP binding"/>
    <property type="evidence" value="ECO:0007669"/>
    <property type="project" value="UniProtKB-UniRule"/>
</dbReference>
<comment type="similarity">
    <text evidence="9">Belongs to the acetylglutamate kinase family. ArgB subfamily.</text>
</comment>
<comment type="subcellular location">
    <subcellularLocation>
        <location evidence="9">Cytoplasm</location>
    </subcellularLocation>
</comment>
<dbReference type="GO" id="GO:0005737">
    <property type="term" value="C:cytoplasm"/>
    <property type="evidence" value="ECO:0007669"/>
    <property type="project" value="UniProtKB-SubCell"/>
</dbReference>
<dbReference type="InterPro" id="IPR004662">
    <property type="entry name" value="AcgluKinase_fam"/>
</dbReference>
<dbReference type="PIRSF" id="PIRSF000728">
    <property type="entry name" value="NAGK"/>
    <property type="match status" value="1"/>
</dbReference>
<dbReference type="Pfam" id="PF00696">
    <property type="entry name" value="AA_kinase"/>
    <property type="match status" value="1"/>
</dbReference>
<dbReference type="NCBIfam" id="TIGR00761">
    <property type="entry name" value="argB"/>
    <property type="match status" value="1"/>
</dbReference>
<evidence type="ECO:0000256" key="9">
    <source>
        <dbReference type="HAMAP-Rule" id="MF_00082"/>
    </source>
</evidence>
<comment type="pathway">
    <text evidence="1 9">Amino-acid biosynthesis; L-arginine biosynthesis; N(2)-acetyl-L-ornithine from L-glutamate: step 2/4.</text>
</comment>
<dbReference type="PANTHER" id="PTHR23342">
    <property type="entry name" value="N-ACETYLGLUTAMATE SYNTHASE"/>
    <property type="match status" value="1"/>
</dbReference>
<evidence type="ECO:0000313" key="12">
    <source>
        <dbReference type="Proteomes" id="UP000319040"/>
    </source>
</evidence>
<dbReference type="AlphaFoldDB" id="A0A521C3D8"/>
<feature type="binding site" evidence="9">
    <location>
        <begin position="40"/>
        <end position="41"/>
    </location>
    <ligand>
        <name>substrate</name>
    </ligand>
</feature>
<evidence type="ECO:0000256" key="2">
    <source>
        <dbReference type="ARBA" id="ARBA00022571"/>
    </source>
</evidence>
<feature type="site" description="Transition state stabilizer" evidence="9">
    <location>
        <position position="223"/>
    </location>
</feature>
<dbReference type="GO" id="GO:0042450">
    <property type="term" value="P:L-arginine biosynthetic process via ornithine"/>
    <property type="evidence" value="ECO:0007669"/>
    <property type="project" value="UniProtKB-UniRule"/>
</dbReference>
<dbReference type="InterPro" id="IPR037528">
    <property type="entry name" value="ArgB"/>
</dbReference>
<evidence type="ECO:0000256" key="5">
    <source>
        <dbReference type="ARBA" id="ARBA00022741"/>
    </source>
</evidence>
<keyword evidence="2 9" id="KW-0055">Arginine biosynthesis</keyword>
<keyword evidence="6 9" id="KW-0418">Kinase</keyword>
<dbReference type="InterPro" id="IPR036393">
    <property type="entry name" value="AceGlu_kinase-like_sf"/>
</dbReference>
<keyword evidence="5 9" id="KW-0547">Nucleotide-binding</keyword>